<dbReference type="Proteomes" id="UP001431572">
    <property type="component" value="Chromosome 1"/>
</dbReference>
<dbReference type="RefSeq" id="WP_341468722.1">
    <property type="nucleotide sequence ID" value="NZ_CP128399.1"/>
</dbReference>
<reference evidence="2 4" key="1">
    <citation type="submission" date="2020-06" db="EMBL/GenBank/DDBJ databases">
        <title>Anoxygenic phototrophic Chloroflexota member uses a Type I reaction center.</title>
        <authorList>
            <person name="Tsuji J.M."/>
            <person name="Shaw N.A."/>
            <person name="Nagashima S."/>
            <person name="Venkiteswaran J."/>
            <person name="Schiff S.L."/>
            <person name="Hanada S."/>
            <person name="Tank M."/>
            <person name="Neufeld J.D."/>
        </authorList>
    </citation>
    <scope>NUCLEOTIDE SEQUENCE [LARGE SCALE GENOMIC DNA]</scope>
    <source>
        <strain evidence="2">L227-S17</strain>
    </source>
</reference>
<accession>A0A8T7LSF6</accession>
<dbReference type="AlphaFoldDB" id="A0A8T7LSF6"/>
<name>A0A8T7LSF6_9CHLR</name>
<evidence type="ECO:0000313" key="4">
    <source>
        <dbReference type="Proteomes" id="UP000521676"/>
    </source>
</evidence>
<proteinExistence type="predicted"/>
<keyword evidence="1" id="KW-0812">Transmembrane</keyword>
<gene>
    <name evidence="2" type="ORF">HXX08_03630</name>
    <name evidence="3" type="ORF">OZ401_000074</name>
</gene>
<keyword evidence="1" id="KW-0472">Membrane</keyword>
<evidence type="ECO:0000313" key="3">
    <source>
        <dbReference type="EMBL" id="WJW66829.1"/>
    </source>
</evidence>
<feature type="transmembrane region" description="Helical" evidence="1">
    <location>
        <begin position="68"/>
        <end position="87"/>
    </location>
</feature>
<sequence length="93" mass="10096">MLQLPPTLPQFFALVFLAAIAAFLGELIAGAAPDFGFFGAIILAVFGVVILIELPLPQFDFEPTIEDIPIVRGVLGGIFLVAGFGFYRKRRSR</sequence>
<evidence type="ECO:0000313" key="5">
    <source>
        <dbReference type="Proteomes" id="UP001431572"/>
    </source>
</evidence>
<keyword evidence="5" id="KW-1185">Reference proteome</keyword>
<dbReference type="Proteomes" id="UP000521676">
    <property type="component" value="Unassembled WGS sequence"/>
</dbReference>
<dbReference type="EMBL" id="JACATZ010000001">
    <property type="protein sequence ID" value="NWJ44948.1"/>
    <property type="molecule type" value="Genomic_DNA"/>
</dbReference>
<reference evidence="3" key="2">
    <citation type="journal article" date="2024" name="Nature">
        <title>Anoxygenic phototroph of the Chloroflexota uses a type I reaction centre.</title>
        <authorList>
            <person name="Tsuji J.M."/>
            <person name="Shaw N.A."/>
            <person name="Nagashima S."/>
            <person name="Venkiteswaran J.J."/>
            <person name="Schiff S.L."/>
            <person name="Watanabe T."/>
            <person name="Fukui M."/>
            <person name="Hanada S."/>
            <person name="Tank M."/>
            <person name="Neufeld J.D."/>
        </authorList>
    </citation>
    <scope>NUCLEOTIDE SEQUENCE</scope>
    <source>
        <strain evidence="3">L227-S17</strain>
    </source>
</reference>
<evidence type="ECO:0000256" key="1">
    <source>
        <dbReference type="SAM" id="Phobius"/>
    </source>
</evidence>
<organism evidence="2 4">
    <name type="scientific">Candidatus Chlorohelix allophototropha</name>
    <dbReference type="NCBI Taxonomy" id="3003348"/>
    <lineage>
        <taxon>Bacteria</taxon>
        <taxon>Bacillati</taxon>
        <taxon>Chloroflexota</taxon>
        <taxon>Chloroflexia</taxon>
        <taxon>Candidatus Chloroheliales</taxon>
        <taxon>Candidatus Chloroheliaceae</taxon>
        <taxon>Candidatus Chlorohelix</taxon>
    </lineage>
</organism>
<evidence type="ECO:0000313" key="2">
    <source>
        <dbReference type="EMBL" id="NWJ44948.1"/>
    </source>
</evidence>
<dbReference type="EMBL" id="CP128399">
    <property type="protein sequence ID" value="WJW66829.1"/>
    <property type="molecule type" value="Genomic_DNA"/>
</dbReference>
<feature type="transmembrane region" description="Helical" evidence="1">
    <location>
        <begin position="12"/>
        <end position="29"/>
    </location>
</feature>
<protein>
    <submittedName>
        <fullName evidence="2">Uncharacterized protein</fullName>
    </submittedName>
</protein>
<feature type="transmembrane region" description="Helical" evidence="1">
    <location>
        <begin position="36"/>
        <end position="56"/>
    </location>
</feature>
<keyword evidence="1" id="KW-1133">Transmembrane helix</keyword>